<dbReference type="Pfam" id="PF08281">
    <property type="entry name" value="Sigma70_r4_2"/>
    <property type="match status" value="1"/>
</dbReference>
<name>A0ABS5XX75_9MICO</name>
<dbReference type="PANTHER" id="PTHR47756">
    <property type="entry name" value="BLL6612 PROTEIN-RELATED"/>
    <property type="match status" value="1"/>
</dbReference>
<dbReference type="InterPro" id="IPR007627">
    <property type="entry name" value="RNA_pol_sigma70_r2"/>
</dbReference>
<dbReference type="Pfam" id="PF20239">
    <property type="entry name" value="DUF6596"/>
    <property type="match status" value="1"/>
</dbReference>
<comment type="caution">
    <text evidence="8">The sequence shown here is derived from an EMBL/GenBank/DDBJ whole genome shotgun (WGS) entry which is preliminary data.</text>
</comment>
<feature type="domain" description="RNA polymerase sigma-70 region 2" evidence="5">
    <location>
        <begin position="16"/>
        <end position="80"/>
    </location>
</feature>
<sequence length="413" mass="44389">MSTEPAVSAAISHLAREEGGHVLALLAARFGDLDLADDSVQDALVRAVETWPAQGVPANPPGWLYTVAHNCAIDRLRRAAAADRRLRAAAVALTAPPEEREEAPIVEHTEIGDEQLRLMLLCCHPALDRDAQVALTLRLVGGLTTREIAAAFLVAEPTLAQRLVRAKRKIRDARIPLTIPADLGARVEALLTVLLLIFNEGYLSRGGEADLRLDLAAQAIRLTGRLHEQLPDDPEVEGLLALELYQHARAATRVDSAGELVLLRDQDRSRWDAELIRRANTLVRSAASRQAPGPFLLHALIASQHANSASAEDTDWPLIADLYGVLLAAAPTPVVALNHAVAVSEAFGPERGLALLDGIVGLDEYHLFHAARGELLARGGEEAAAAASFRRALALAPSPAERGHLARRLRSVE</sequence>
<dbReference type="Gene3D" id="1.10.10.10">
    <property type="entry name" value="Winged helix-like DNA-binding domain superfamily/Winged helix DNA-binding domain"/>
    <property type="match status" value="1"/>
</dbReference>
<keyword evidence="3" id="KW-0731">Sigma factor</keyword>
<dbReference type="RefSeq" id="WP_215488362.1">
    <property type="nucleotide sequence ID" value="NZ_BAAAPJ010000007.1"/>
</dbReference>
<dbReference type="InterPro" id="IPR036388">
    <property type="entry name" value="WH-like_DNA-bd_sf"/>
</dbReference>
<dbReference type="SUPFAM" id="SSF88659">
    <property type="entry name" value="Sigma3 and sigma4 domains of RNA polymerase sigma factors"/>
    <property type="match status" value="1"/>
</dbReference>
<evidence type="ECO:0000256" key="4">
    <source>
        <dbReference type="ARBA" id="ARBA00023163"/>
    </source>
</evidence>
<proteinExistence type="inferred from homology"/>
<keyword evidence="9" id="KW-1185">Reference proteome</keyword>
<evidence type="ECO:0000259" key="6">
    <source>
        <dbReference type="Pfam" id="PF08281"/>
    </source>
</evidence>
<keyword evidence="2" id="KW-0805">Transcription regulation</keyword>
<feature type="domain" description="RNA polymerase sigma factor 70 region 4 type 2" evidence="6">
    <location>
        <begin position="118"/>
        <end position="170"/>
    </location>
</feature>
<evidence type="ECO:0000259" key="5">
    <source>
        <dbReference type="Pfam" id="PF04542"/>
    </source>
</evidence>
<accession>A0ABS5XX75</accession>
<evidence type="ECO:0000256" key="2">
    <source>
        <dbReference type="ARBA" id="ARBA00023015"/>
    </source>
</evidence>
<dbReference type="Proteomes" id="UP000740605">
    <property type="component" value="Unassembled WGS sequence"/>
</dbReference>
<dbReference type="EMBL" id="JAFLHG010000014">
    <property type="protein sequence ID" value="MBT8799127.1"/>
    <property type="molecule type" value="Genomic_DNA"/>
</dbReference>
<dbReference type="Pfam" id="PF04542">
    <property type="entry name" value="Sigma70_r2"/>
    <property type="match status" value="1"/>
</dbReference>
<dbReference type="InterPro" id="IPR013249">
    <property type="entry name" value="RNA_pol_sigma70_r4_t2"/>
</dbReference>
<evidence type="ECO:0000256" key="1">
    <source>
        <dbReference type="ARBA" id="ARBA00010641"/>
    </source>
</evidence>
<dbReference type="SUPFAM" id="SSF88946">
    <property type="entry name" value="Sigma2 domain of RNA polymerase sigma factors"/>
    <property type="match status" value="1"/>
</dbReference>
<dbReference type="PANTHER" id="PTHR47756:SF2">
    <property type="entry name" value="BLL6612 PROTEIN"/>
    <property type="match status" value="1"/>
</dbReference>
<gene>
    <name evidence="8" type="ORF">J0P97_13760</name>
</gene>
<evidence type="ECO:0000256" key="3">
    <source>
        <dbReference type="ARBA" id="ARBA00023082"/>
    </source>
</evidence>
<evidence type="ECO:0000313" key="8">
    <source>
        <dbReference type="EMBL" id="MBT8799127.1"/>
    </source>
</evidence>
<evidence type="ECO:0000259" key="7">
    <source>
        <dbReference type="Pfam" id="PF20239"/>
    </source>
</evidence>
<dbReference type="InterPro" id="IPR013324">
    <property type="entry name" value="RNA_pol_sigma_r3/r4-like"/>
</dbReference>
<reference evidence="8 9" key="1">
    <citation type="submission" date="2021-03" db="EMBL/GenBank/DDBJ databases">
        <title>Microbacterium pauli sp. nov., isolated from microfiltered milk.</title>
        <authorList>
            <person name="Bellassi P."/>
            <person name="Fontana A."/>
            <person name="Callegari M.L."/>
            <person name="Lorenzo M."/>
            <person name="Cappa F."/>
        </authorList>
    </citation>
    <scope>NUCLEOTIDE SEQUENCE [LARGE SCALE GENOMIC DNA]</scope>
    <source>
        <strain evidence="8 9">DSM 18909</strain>
    </source>
</reference>
<keyword evidence="4" id="KW-0804">Transcription</keyword>
<dbReference type="InterPro" id="IPR046531">
    <property type="entry name" value="DUF6596"/>
</dbReference>
<comment type="similarity">
    <text evidence="1">Belongs to the sigma-70 factor family. ECF subfamily.</text>
</comment>
<dbReference type="NCBIfam" id="TIGR02937">
    <property type="entry name" value="sigma70-ECF"/>
    <property type="match status" value="1"/>
</dbReference>
<evidence type="ECO:0000313" key="9">
    <source>
        <dbReference type="Proteomes" id="UP000740605"/>
    </source>
</evidence>
<feature type="domain" description="DUF6596" evidence="7">
    <location>
        <begin position="186"/>
        <end position="286"/>
    </location>
</feature>
<organism evidence="8 9">
    <name type="scientific">Microbacterium flavum</name>
    <dbReference type="NCBI Taxonomy" id="415216"/>
    <lineage>
        <taxon>Bacteria</taxon>
        <taxon>Bacillati</taxon>
        <taxon>Actinomycetota</taxon>
        <taxon>Actinomycetes</taxon>
        <taxon>Micrococcales</taxon>
        <taxon>Microbacteriaceae</taxon>
        <taxon>Microbacterium</taxon>
    </lineage>
</organism>
<dbReference type="Gene3D" id="1.10.1740.10">
    <property type="match status" value="1"/>
</dbReference>
<dbReference type="InterPro" id="IPR013325">
    <property type="entry name" value="RNA_pol_sigma_r2"/>
</dbReference>
<protein>
    <submittedName>
        <fullName evidence="8">Sigma-70 family RNA polymerase sigma factor</fullName>
    </submittedName>
</protein>
<dbReference type="InterPro" id="IPR014284">
    <property type="entry name" value="RNA_pol_sigma-70_dom"/>
</dbReference>